<dbReference type="InterPro" id="IPR050374">
    <property type="entry name" value="RRT5_SRSF_SR"/>
</dbReference>
<dbReference type="GO" id="GO:0005737">
    <property type="term" value="C:cytoplasm"/>
    <property type="evidence" value="ECO:0007669"/>
    <property type="project" value="TreeGrafter"/>
</dbReference>
<evidence type="ECO:0000313" key="5">
    <source>
        <dbReference type="Proteomes" id="UP000887565"/>
    </source>
</evidence>
<dbReference type="PANTHER" id="PTHR23003:SF51">
    <property type="entry name" value="SERINE-ARGININE PROTEIN 55"/>
    <property type="match status" value="1"/>
</dbReference>
<keyword evidence="1 2" id="KW-0694">RNA-binding</keyword>
<dbReference type="GO" id="GO:0003729">
    <property type="term" value="F:mRNA binding"/>
    <property type="evidence" value="ECO:0007669"/>
    <property type="project" value="TreeGrafter"/>
</dbReference>
<accession>A0A915IIF5</accession>
<dbReference type="CDD" id="cd12339">
    <property type="entry name" value="RRM2_SRSF1_4_like"/>
    <property type="match status" value="1"/>
</dbReference>
<feature type="compositionally biased region" description="Basic residues" evidence="3">
    <location>
        <begin position="162"/>
        <end position="195"/>
    </location>
</feature>
<feature type="domain" description="RRM" evidence="4">
    <location>
        <begin position="89"/>
        <end position="161"/>
    </location>
</feature>
<dbReference type="SMART" id="SM00360">
    <property type="entry name" value="RRM"/>
    <property type="match status" value="1"/>
</dbReference>
<dbReference type="Gene3D" id="3.30.70.330">
    <property type="match status" value="2"/>
</dbReference>
<dbReference type="Pfam" id="PF00076">
    <property type="entry name" value="RRM_1"/>
    <property type="match status" value="1"/>
</dbReference>
<proteinExistence type="predicted"/>
<evidence type="ECO:0000256" key="1">
    <source>
        <dbReference type="ARBA" id="ARBA00022884"/>
    </source>
</evidence>
<dbReference type="WBParaSite" id="nRc.2.0.1.t13851-RA">
    <property type="protein sequence ID" value="nRc.2.0.1.t13851-RA"/>
    <property type="gene ID" value="nRc.2.0.1.g13851"/>
</dbReference>
<dbReference type="PROSITE" id="PS50102">
    <property type="entry name" value="RRM"/>
    <property type="match status" value="1"/>
</dbReference>
<dbReference type="SUPFAM" id="SSF54928">
    <property type="entry name" value="RNA-binding domain, RBD"/>
    <property type="match status" value="2"/>
</dbReference>
<evidence type="ECO:0000259" key="4">
    <source>
        <dbReference type="PROSITE" id="PS50102"/>
    </source>
</evidence>
<dbReference type="AlphaFoldDB" id="A0A915IIF5"/>
<feature type="compositionally biased region" description="Gly residues" evidence="3">
    <location>
        <begin position="52"/>
        <end position="72"/>
    </location>
</feature>
<evidence type="ECO:0000313" key="6">
    <source>
        <dbReference type="WBParaSite" id="nRc.2.0.1.t13851-RA"/>
    </source>
</evidence>
<protein>
    <submittedName>
        <fullName evidence="6">RRM domain-containing protein</fullName>
    </submittedName>
</protein>
<dbReference type="InterPro" id="IPR035979">
    <property type="entry name" value="RBD_domain_sf"/>
</dbReference>
<evidence type="ECO:0000256" key="2">
    <source>
        <dbReference type="PROSITE-ProRule" id="PRU00176"/>
    </source>
</evidence>
<dbReference type="PANTHER" id="PTHR23003">
    <property type="entry name" value="RNA RECOGNITION MOTIF RRM DOMAIN CONTAINING PROTEIN"/>
    <property type="match status" value="1"/>
</dbReference>
<dbReference type="GO" id="GO:0005634">
    <property type="term" value="C:nucleus"/>
    <property type="evidence" value="ECO:0007669"/>
    <property type="project" value="TreeGrafter"/>
</dbReference>
<dbReference type="InterPro" id="IPR012677">
    <property type="entry name" value="Nucleotide-bd_a/b_plait_sf"/>
</dbReference>
<organism evidence="5 6">
    <name type="scientific">Romanomermis culicivorax</name>
    <name type="common">Nematode worm</name>
    <dbReference type="NCBI Taxonomy" id="13658"/>
    <lineage>
        <taxon>Eukaryota</taxon>
        <taxon>Metazoa</taxon>
        <taxon>Ecdysozoa</taxon>
        <taxon>Nematoda</taxon>
        <taxon>Enoplea</taxon>
        <taxon>Dorylaimia</taxon>
        <taxon>Mermithida</taxon>
        <taxon>Mermithoidea</taxon>
        <taxon>Mermithidae</taxon>
        <taxon>Romanomermis</taxon>
    </lineage>
</organism>
<keyword evidence="5" id="KW-1185">Reference proteome</keyword>
<dbReference type="Proteomes" id="UP000887565">
    <property type="component" value="Unplaced"/>
</dbReference>
<evidence type="ECO:0000256" key="3">
    <source>
        <dbReference type="SAM" id="MobiDB-lite"/>
    </source>
</evidence>
<feature type="compositionally biased region" description="Basic and acidic residues" evidence="3">
    <location>
        <begin position="1"/>
        <end position="21"/>
    </location>
</feature>
<name>A0A915IIF5_ROMCU</name>
<feature type="region of interest" description="Disordered" evidence="3">
    <location>
        <begin position="1"/>
        <end position="86"/>
    </location>
</feature>
<dbReference type="InterPro" id="IPR000504">
    <property type="entry name" value="RRM_dom"/>
</dbReference>
<reference evidence="6" key="1">
    <citation type="submission" date="2022-11" db="UniProtKB">
        <authorList>
            <consortium name="WormBaseParasite"/>
        </authorList>
    </citation>
    <scope>IDENTIFICATION</scope>
</reference>
<feature type="region of interest" description="Disordered" evidence="3">
    <location>
        <begin position="151"/>
        <end position="222"/>
    </location>
</feature>
<sequence>MEDRRDASDAAHDLNGRELKGNRISVEIAKGTPHGRDRFADAPRPYNQPTYGGRGGGGFRGFGGRSDYGRGGGDYRDRGRPAAPDRSAYRVSIENLASGASWQELKNFMRQAGDVVFADVDIKRNEGIVEFASSKDMQRAIDKLDGIEFLGRKIRMTEKRRSSSRRRSPSRRSRSRSRTRSRGRSHSSRSSSRSRSRSDSRGKAKNGTRSPARKSSERSNDK</sequence>